<evidence type="ECO:0000259" key="2">
    <source>
        <dbReference type="Pfam" id="PF09994"/>
    </source>
</evidence>
<dbReference type="PANTHER" id="PTHR33840">
    <property type="match status" value="1"/>
</dbReference>
<evidence type="ECO:0000256" key="1">
    <source>
        <dbReference type="SAM" id="MobiDB-lite"/>
    </source>
</evidence>
<keyword evidence="5" id="KW-1185">Reference proteome</keyword>
<dbReference type="InterPro" id="IPR018712">
    <property type="entry name" value="Tle1-like_cat"/>
</dbReference>
<reference evidence="4" key="5">
    <citation type="submission" date="2018-04" db="UniProtKB">
        <authorList>
            <consortium name="EnsemblFungi"/>
        </authorList>
    </citation>
    <scope>IDENTIFICATION</scope>
    <source>
        <strain evidence="4">R3-111a-1</strain>
    </source>
</reference>
<dbReference type="STRING" id="644352.J3NQN0"/>
<dbReference type="PANTHER" id="PTHR33840:SF1">
    <property type="entry name" value="TLE1 PHOSPHOLIPASE DOMAIN-CONTAINING PROTEIN"/>
    <property type="match status" value="1"/>
</dbReference>
<dbReference type="EnsemblFungi" id="EJT78486">
    <property type="protein sequence ID" value="EJT78486"/>
    <property type="gene ID" value="GGTG_03586"/>
</dbReference>
<feature type="domain" description="T6SS Phospholipase effector Tle1-like catalytic" evidence="2">
    <location>
        <begin position="12"/>
        <end position="309"/>
    </location>
</feature>
<dbReference type="InterPro" id="IPR029058">
    <property type="entry name" value="AB_hydrolase_fold"/>
</dbReference>
<dbReference type="RefSeq" id="XP_009219631.1">
    <property type="nucleotide sequence ID" value="XM_009221367.1"/>
</dbReference>
<dbReference type="AlphaFoldDB" id="J3NQN0"/>
<feature type="region of interest" description="Disordered" evidence="1">
    <location>
        <begin position="427"/>
        <end position="452"/>
    </location>
</feature>
<evidence type="ECO:0000313" key="3">
    <source>
        <dbReference type="EMBL" id="EJT78486.1"/>
    </source>
</evidence>
<reference evidence="4" key="4">
    <citation type="journal article" date="2015" name="G3 (Bethesda)">
        <title>Genome sequences of three phytopathogenic species of the Magnaporthaceae family of fungi.</title>
        <authorList>
            <person name="Okagaki L.H."/>
            <person name="Nunes C.C."/>
            <person name="Sailsbery J."/>
            <person name="Clay B."/>
            <person name="Brown D."/>
            <person name="John T."/>
            <person name="Oh Y."/>
            <person name="Young N."/>
            <person name="Fitzgerald M."/>
            <person name="Haas B.J."/>
            <person name="Zeng Q."/>
            <person name="Young S."/>
            <person name="Adiconis X."/>
            <person name="Fan L."/>
            <person name="Levin J.Z."/>
            <person name="Mitchell T.K."/>
            <person name="Okubara P.A."/>
            <person name="Farman M.L."/>
            <person name="Kohn L.M."/>
            <person name="Birren B."/>
            <person name="Ma L.-J."/>
            <person name="Dean R.A."/>
        </authorList>
    </citation>
    <scope>NUCLEOTIDE SEQUENCE</scope>
    <source>
        <strain evidence="4">R3-111a-1</strain>
    </source>
</reference>
<name>J3NQN0_GAET3</name>
<proteinExistence type="predicted"/>
<dbReference type="VEuPathDB" id="FungiDB:GGTG_03586"/>
<dbReference type="OrthoDB" id="3057168at2759"/>
<reference evidence="5" key="1">
    <citation type="submission" date="2010-07" db="EMBL/GenBank/DDBJ databases">
        <title>The genome sequence of Gaeumannomyces graminis var. tritici strain R3-111a-1.</title>
        <authorList>
            <consortium name="The Broad Institute Genome Sequencing Platform"/>
            <person name="Ma L.-J."/>
            <person name="Dead R."/>
            <person name="Young S."/>
            <person name="Zeng Q."/>
            <person name="Koehrsen M."/>
            <person name="Alvarado L."/>
            <person name="Berlin A."/>
            <person name="Chapman S.B."/>
            <person name="Chen Z."/>
            <person name="Freedman E."/>
            <person name="Gellesch M."/>
            <person name="Goldberg J."/>
            <person name="Griggs A."/>
            <person name="Gujja S."/>
            <person name="Heilman E.R."/>
            <person name="Heiman D."/>
            <person name="Hepburn T."/>
            <person name="Howarth C."/>
            <person name="Jen D."/>
            <person name="Larson L."/>
            <person name="Mehta T."/>
            <person name="Neiman D."/>
            <person name="Pearson M."/>
            <person name="Roberts A."/>
            <person name="Saif S."/>
            <person name="Shea T."/>
            <person name="Shenoy N."/>
            <person name="Sisk P."/>
            <person name="Stolte C."/>
            <person name="Sykes S."/>
            <person name="Walk T."/>
            <person name="White J."/>
            <person name="Yandava C."/>
            <person name="Haas B."/>
            <person name="Nusbaum C."/>
            <person name="Birren B."/>
        </authorList>
    </citation>
    <scope>NUCLEOTIDE SEQUENCE [LARGE SCALE GENOMIC DNA]</scope>
    <source>
        <strain evidence="5">R3-111a-1</strain>
    </source>
</reference>
<feature type="compositionally biased region" description="Basic and acidic residues" evidence="1">
    <location>
        <begin position="378"/>
        <end position="403"/>
    </location>
</feature>
<reference evidence="3" key="3">
    <citation type="submission" date="2010-09" db="EMBL/GenBank/DDBJ databases">
        <title>Annotation of Gaeumannomyces graminis var. tritici R3-111a-1.</title>
        <authorList>
            <consortium name="The Broad Institute Genome Sequencing Platform"/>
            <person name="Ma L.-J."/>
            <person name="Dead R."/>
            <person name="Young S.K."/>
            <person name="Zeng Q."/>
            <person name="Gargeya S."/>
            <person name="Fitzgerald M."/>
            <person name="Haas B."/>
            <person name="Abouelleil A."/>
            <person name="Alvarado L."/>
            <person name="Arachchi H.M."/>
            <person name="Berlin A."/>
            <person name="Brown A."/>
            <person name="Chapman S.B."/>
            <person name="Chen Z."/>
            <person name="Dunbar C."/>
            <person name="Freedman E."/>
            <person name="Gearin G."/>
            <person name="Gellesch M."/>
            <person name="Goldberg J."/>
            <person name="Griggs A."/>
            <person name="Gujja S."/>
            <person name="Heiman D."/>
            <person name="Howarth C."/>
            <person name="Larson L."/>
            <person name="Lui A."/>
            <person name="MacDonald P.J.P."/>
            <person name="Mehta T."/>
            <person name="Montmayeur A."/>
            <person name="Murphy C."/>
            <person name="Neiman D."/>
            <person name="Pearson M."/>
            <person name="Priest M."/>
            <person name="Roberts A."/>
            <person name="Saif S."/>
            <person name="Shea T."/>
            <person name="Shenoy N."/>
            <person name="Sisk P."/>
            <person name="Stolte C."/>
            <person name="Sykes S."/>
            <person name="Yandava C."/>
            <person name="Wortman J."/>
            <person name="Nusbaum C."/>
            <person name="Birren B."/>
        </authorList>
    </citation>
    <scope>NUCLEOTIDE SEQUENCE</scope>
    <source>
        <strain evidence="3">R3-111a-1</strain>
    </source>
</reference>
<dbReference type="EMBL" id="GL385396">
    <property type="protein sequence ID" value="EJT78486.1"/>
    <property type="molecule type" value="Genomic_DNA"/>
</dbReference>
<dbReference type="Proteomes" id="UP000006039">
    <property type="component" value="Unassembled WGS sequence"/>
</dbReference>
<sequence length="607" mass="67749">MAEAHTTCAMSKRIIVCCDGSWMDSLGSKGGLPQSNVSRISRVIKRTGHDNTHQLILYDPGVGTGVLKIDQLTGGGFGMGLAENVRECYNFICSNYVDGDDIILIGFSRGAFTARSIADMIATIGLLTPAGLDYFYKIFEDYQNLGNASRSPSEYMWAGPAYDSKKYKAKGDWVAERKDGYRTFLKEREMTRDTFADSSGRAITIKALAVWDTVGALGIPPVSALGLRGSAKQWKFSGTAISPRVEYAFQALALDEPRDAFKPALWERRSDNNKTKLKQVWFPGNHGGVGGGWWDQQIADITLTWMCDQLSTIGVEFNLTRMTQVLEGSMYYSAAHPFPFVPNWADTVKLPTSVASWWAGAPKPWAKDPVFASQKPLPKRDTGDCNDECKTRKHVKPDDPEVKRQAALAVARPWALGQTRYPSRVQSAFGHSNRHPGLFTRTDPDSNKPLNEPLVNTSERIHSSVRVRLACQGLAMDDAEVWKCEALVGADGEKIQGNRIAQPLWRLERGDALDQTERQELESFRPSELGLDEYTPAQLYDVEEKDSLFRWAYANDGNIKNPGEANQLPQFKVLPEEPLVGFWERYLLKMTTGKQDVWRYAEQNSGC</sequence>
<feature type="region of interest" description="Disordered" evidence="1">
    <location>
        <begin position="369"/>
        <end position="403"/>
    </location>
</feature>
<dbReference type="eggNOG" id="ENOG502QSYI">
    <property type="taxonomic scope" value="Eukaryota"/>
</dbReference>
<gene>
    <name evidence="4" type="primary">20344044</name>
    <name evidence="3" type="ORF">GGTG_03586</name>
</gene>
<reference evidence="3" key="2">
    <citation type="submission" date="2010-07" db="EMBL/GenBank/DDBJ databases">
        <authorList>
            <consortium name="The Broad Institute Genome Sequencing Platform"/>
            <consortium name="Broad Institute Genome Sequencing Center for Infectious Disease"/>
            <person name="Ma L.-J."/>
            <person name="Dead R."/>
            <person name="Young S."/>
            <person name="Zeng Q."/>
            <person name="Koehrsen M."/>
            <person name="Alvarado L."/>
            <person name="Berlin A."/>
            <person name="Chapman S.B."/>
            <person name="Chen Z."/>
            <person name="Freedman E."/>
            <person name="Gellesch M."/>
            <person name="Goldberg J."/>
            <person name="Griggs A."/>
            <person name="Gujja S."/>
            <person name="Heilman E.R."/>
            <person name="Heiman D."/>
            <person name="Hepburn T."/>
            <person name="Howarth C."/>
            <person name="Jen D."/>
            <person name="Larson L."/>
            <person name="Mehta T."/>
            <person name="Neiman D."/>
            <person name="Pearson M."/>
            <person name="Roberts A."/>
            <person name="Saif S."/>
            <person name="Shea T."/>
            <person name="Shenoy N."/>
            <person name="Sisk P."/>
            <person name="Stolte C."/>
            <person name="Sykes S."/>
            <person name="Walk T."/>
            <person name="White J."/>
            <person name="Yandava C."/>
            <person name="Haas B."/>
            <person name="Nusbaum C."/>
            <person name="Birren B."/>
        </authorList>
    </citation>
    <scope>NUCLEOTIDE SEQUENCE</scope>
    <source>
        <strain evidence="3">R3-111a-1</strain>
    </source>
</reference>
<accession>J3NQN0</accession>
<evidence type="ECO:0000313" key="5">
    <source>
        <dbReference type="Proteomes" id="UP000006039"/>
    </source>
</evidence>
<organism evidence="3">
    <name type="scientific">Gaeumannomyces tritici (strain R3-111a-1)</name>
    <name type="common">Wheat and barley take-all root rot fungus</name>
    <name type="synonym">Gaeumannomyces graminis var. tritici</name>
    <dbReference type="NCBI Taxonomy" id="644352"/>
    <lineage>
        <taxon>Eukaryota</taxon>
        <taxon>Fungi</taxon>
        <taxon>Dikarya</taxon>
        <taxon>Ascomycota</taxon>
        <taxon>Pezizomycotina</taxon>
        <taxon>Sordariomycetes</taxon>
        <taxon>Sordariomycetidae</taxon>
        <taxon>Magnaporthales</taxon>
        <taxon>Magnaporthaceae</taxon>
        <taxon>Gaeumannomyces</taxon>
    </lineage>
</organism>
<dbReference type="GeneID" id="20344044"/>
<dbReference type="SUPFAM" id="SSF53474">
    <property type="entry name" value="alpha/beta-Hydrolases"/>
    <property type="match status" value="1"/>
</dbReference>
<dbReference type="HOGENOM" id="CLU_005049_1_1_1"/>
<dbReference type="Pfam" id="PF09994">
    <property type="entry name" value="T6SS_Tle1-like_cat"/>
    <property type="match status" value="1"/>
</dbReference>
<evidence type="ECO:0000313" key="4">
    <source>
        <dbReference type="EnsemblFungi" id="EJT78486"/>
    </source>
</evidence>
<protein>
    <recommendedName>
        <fullName evidence="2">T6SS Phospholipase effector Tle1-like catalytic domain-containing protein</fullName>
    </recommendedName>
</protein>